<evidence type="ECO:0000313" key="5">
    <source>
        <dbReference type="EMBL" id="BCJ28556.1"/>
    </source>
</evidence>
<keyword evidence="2" id="KW-0274">FAD</keyword>
<dbReference type="Gene3D" id="3.30.465.10">
    <property type="match status" value="1"/>
</dbReference>
<dbReference type="Gene3D" id="3.30.43.10">
    <property type="entry name" value="Uridine Diphospho-n-acetylenolpyruvylglucosamine Reductase, domain 2"/>
    <property type="match status" value="1"/>
</dbReference>
<dbReference type="InterPro" id="IPR005107">
    <property type="entry name" value="CO_DH_flav_C"/>
</dbReference>
<organism evidence="5 6">
    <name type="scientific">Actinocatenispora sera</name>
    <dbReference type="NCBI Taxonomy" id="390989"/>
    <lineage>
        <taxon>Bacteria</taxon>
        <taxon>Bacillati</taxon>
        <taxon>Actinomycetota</taxon>
        <taxon>Actinomycetes</taxon>
        <taxon>Micromonosporales</taxon>
        <taxon>Micromonosporaceae</taxon>
        <taxon>Actinocatenispora</taxon>
    </lineage>
</organism>
<reference evidence="5" key="1">
    <citation type="submission" date="2020-08" db="EMBL/GenBank/DDBJ databases">
        <title>Whole genome shotgun sequence of Actinocatenispora sera NBRC 101916.</title>
        <authorList>
            <person name="Komaki H."/>
            <person name="Tamura T."/>
        </authorList>
    </citation>
    <scope>NUCLEOTIDE SEQUENCE</scope>
    <source>
        <strain evidence="5">NBRC 101916</strain>
    </source>
</reference>
<evidence type="ECO:0000259" key="4">
    <source>
        <dbReference type="PROSITE" id="PS51387"/>
    </source>
</evidence>
<dbReference type="InterPro" id="IPR016169">
    <property type="entry name" value="FAD-bd_PCMH_sub2"/>
</dbReference>
<gene>
    <name evidence="5" type="primary">cutM</name>
    <name evidence="5" type="ORF">Asera_26640</name>
</gene>
<proteinExistence type="predicted"/>
<dbReference type="InterPro" id="IPR002346">
    <property type="entry name" value="Mopterin_DH_FAD-bd"/>
</dbReference>
<keyword evidence="6" id="KW-1185">Reference proteome</keyword>
<dbReference type="Gene3D" id="3.30.390.50">
    <property type="entry name" value="CO dehydrogenase flavoprotein, C-terminal domain"/>
    <property type="match status" value="1"/>
</dbReference>
<dbReference type="InterPro" id="IPR016166">
    <property type="entry name" value="FAD-bd_PCMH"/>
</dbReference>
<dbReference type="SUPFAM" id="SSF56176">
    <property type="entry name" value="FAD-binding/transporter-associated domain-like"/>
    <property type="match status" value="1"/>
</dbReference>
<dbReference type="InterPro" id="IPR016167">
    <property type="entry name" value="FAD-bd_PCMH_sub1"/>
</dbReference>
<dbReference type="KEGG" id="aser:Asera_26640"/>
<protein>
    <submittedName>
        <fullName evidence="5">Carbon-monoxide dehydrogenase medium subunit</fullName>
    </submittedName>
</protein>
<dbReference type="SMART" id="SM01092">
    <property type="entry name" value="CO_deh_flav_C"/>
    <property type="match status" value="1"/>
</dbReference>
<dbReference type="GO" id="GO:0071949">
    <property type="term" value="F:FAD binding"/>
    <property type="evidence" value="ECO:0007669"/>
    <property type="project" value="InterPro"/>
</dbReference>
<evidence type="ECO:0000256" key="2">
    <source>
        <dbReference type="ARBA" id="ARBA00022827"/>
    </source>
</evidence>
<accession>A0A810L276</accession>
<evidence type="ECO:0000313" key="6">
    <source>
        <dbReference type="Proteomes" id="UP000680750"/>
    </source>
</evidence>
<dbReference type="InterPro" id="IPR051312">
    <property type="entry name" value="Diverse_Substr_Oxidored"/>
</dbReference>
<dbReference type="PANTHER" id="PTHR42659:SF2">
    <property type="entry name" value="XANTHINE DEHYDROGENASE SUBUNIT C-RELATED"/>
    <property type="match status" value="1"/>
</dbReference>
<dbReference type="AlphaFoldDB" id="A0A810L276"/>
<dbReference type="FunFam" id="3.30.465.10:FF:000017">
    <property type="entry name" value="Xanthine dehydrogenase, FAD binding subunit"/>
    <property type="match status" value="1"/>
</dbReference>
<dbReference type="InterPro" id="IPR036318">
    <property type="entry name" value="FAD-bd_PCMH-like_sf"/>
</dbReference>
<dbReference type="Pfam" id="PF03450">
    <property type="entry name" value="CO_deh_flav_C"/>
    <property type="match status" value="1"/>
</dbReference>
<dbReference type="InterPro" id="IPR036683">
    <property type="entry name" value="CO_DH_flav_C_dom_sf"/>
</dbReference>
<dbReference type="GO" id="GO:0016491">
    <property type="term" value="F:oxidoreductase activity"/>
    <property type="evidence" value="ECO:0007669"/>
    <property type="project" value="UniProtKB-KW"/>
</dbReference>
<dbReference type="SUPFAM" id="SSF55447">
    <property type="entry name" value="CO dehydrogenase flavoprotein C-terminal domain-like"/>
    <property type="match status" value="1"/>
</dbReference>
<dbReference type="Proteomes" id="UP000680750">
    <property type="component" value="Chromosome"/>
</dbReference>
<name>A0A810L276_9ACTN</name>
<evidence type="ECO:0000256" key="3">
    <source>
        <dbReference type="ARBA" id="ARBA00023002"/>
    </source>
</evidence>
<dbReference type="Pfam" id="PF00941">
    <property type="entry name" value="FAD_binding_5"/>
    <property type="match status" value="1"/>
</dbReference>
<evidence type="ECO:0000256" key="1">
    <source>
        <dbReference type="ARBA" id="ARBA00022630"/>
    </source>
</evidence>
<sequence>MIPVAFEYTRPSTVKDAVAVLAADPDAKVLAGGQSLLPVLRLRLAAPSTLVDLRDIESLHGVRIGDGELVIGAMTTHAEILHDRRVAEHAPLIAAATATVGDRQVRHLGTFGGSLSHADPAGDLPAVACALDATMVAVGPNGRREIAAADFFVDYLTTALAPDEILAEVRVRDTAGWGYRYEKFSRMAQAWAVVAVAALVRRSDGGVTDTRVALTSMASRPVRASAVEQALTGTDGDTGAITAAAGHADEGTAPPDDVNGGADYRAHLARVLTRRALTAAAGA</sequence>
<dbReference type="PROSITE" id="PS51387">
    <property type="entry name" value="FAD_PCMH"/>
    <property type="match status" value="1"/>
</dbReference>
<keyword evidence="3" id="KW-0560">Oxidoreductase</keyword>
<dbReference type="OrthoDB" id="9793944at2"/>
<dbReference type="PANTHER" id="PTHR42659">
    <property type="entry name" value="XANTHINE DEHYDROGENASE SUBUNIT C-RELATED"/>
    <property type="match status" value="1"/>
</dbReference>
<dbReference type="RefSeq" id="WP_030445623.1">
    <property type="nucleotide sequence ID" value="NZ_AP023354.1"/>
</dbReference>
<dbReference type="EMBL" id="AP023354">
    <property type="protein sequence ID" value="BCJ28556.1"/>
    <property type="molecule type" value="Genomic_DNA"/>
</dbReference>
<keyword evidence="1" id="KW-0285">Flavoprotein</keyword>
<feature type="domain" description="FAD-binding PCMH-type" evidence="4">
    <location>
        <begin position="1"/>
        <end position="176"/>
    </location>
</feature>